<feature type="compositionally biased region" description="Basic residues" evidence="1">
    <location>
        <begin position="67"/>
        <end position="81"/>
    </location>
</feature>
<comment type="caution">
    <text evidence="2">The sequence shown here is derived from an EMBL/GenBank/DDBJ whole genome shotgun (WGS) entry which is preliminary data.</text>
</comment>
<reference evidence="2" key="1">
    <citation type="submission" date="2022-04" db="EMBL/GenBank/DDBJ databases">
        <title>Carnegiea gigantea Genome sequencing and assembly v2.</title>
        <authorList>
            <person name="Copetti D."/>
            <person name="Sanderson M.J."/>
            <person name="Burquez A."/>
            <person name="Wojciechowski M.F."/>
        </authorList>
    </citation>
    <scope>NUCLEOTIDE SEQUENCE</scope>
    <source>
        <strain evidence="2">SGP5-SGP5p</strain>
        <tissue evidence="2">Aerial part</tissue>
    </source>
</reference>
<sequence>MDFTPPSFSLGISPKKEAGTVSIARVYYQRTHQGTRLDDRLAKSLESPRQMHKMEKEKAGPENAKGGHSKTKPSIKSRKQKEKGTGIKAAVEQNSERNTFSMENLFEYEHEEEDKRLWVFREGFMTFARADQDVESPIVDMALEKGSTDLSKAFKTAMDLERDRYS</sequence>
<name>A0A9Q1GIZ1_9CARY</name>
<evidence type="ECO:0000256" key="1">
    <source>
        <dbReference type="SAM" id="MobiDB-lite"/>
    </source>
</evidence>
<organism evidence="2 4">
    <name type="scientific">Carnegiea gigantea</name>
    <dbReference type="NCBI Taxonomy" id="171969"/>
    <lineage>
        <taxon>Eukaryota</taxon>
        <taxon>Viridiplantae</taxon>
        <taxon>Streptophyta</taxon>
        <taxon>Embryophyta</taxon>
        <taxon>Tracheophyta</taxon>
        <taxon>Spermatophyta</taxon>
        <taxon>Magnoliopsida</taxon>
        <taxon>eudicotyledons</taxon>
        <taxon>Gunneridae</taxon>
        <taxon>Pentapetalae</taxon>
        <taxon>Caryophyllales</taxon>
        <taxon>Cactineae</taxon>
        <taxon>Cactaceae</taxon>
        <taxon>Cactoideae</taxon>
        <taxon>Echinocereeae</taxon>
        <taxon>Carnegiea</taxon>
    </lineage>
</organism>
<evidence type="ECO:0000313" key="2">
    <source>
        <dbReference type="EMBL" id="KAJ8421972.1"/>
    </source>
</evidence>
<dbReference type="Proteomes" id="UP001153076">
    <property type="component" value="Unassembled WGS sequence"/>
</dbReference>
<feature type="region of interest" description="Disordered" evidence="1">
    <location>
        <begin position="35"/>
        <end position="95"/>
    </location>
</feature>
<protein>
    <submittedName>
        <fullName evidence="2">Uncharacterized protein</fullName>
    </submittedName>
</protein>
<evidence type="ECO:0000313" key="3">
    <source>
        <dbReference type="EMBL" id="KAJ8432984.1"/>
    </source>
</evidence>
<keyword evidence="4" id="KW-1185">Reference proteome</keyword>
<dbReference type="AlphaFoldDB" id="A0A9Q1GIZ1"/>
<gene>
    <name evidence="3" type="ORF">Cgig2_022628</name>
    <name evidence="2" type="ORF">Cgig2_027295</name>
</gene>
<proteinExistence type="predicted"/>
<accession>A0A9Q1GIZ1</accession>
<dbReference type="EMBL" id="JAKOGI010000569">
    <property type="protein sequence ID" value="KAJ8432984.1"/>
    <property type="molecule type" value="Genomic_DNA"/>
</dbReference>
<evidence type="ECO:0000313" key="4">
    <source>
        <dbReference type="Proteomes" id="UP001153076"/>
    </source>
</evidence>
<dbReference type="EMBL" id="JAKOGI010002454">
    <property type="protein sequence ID" value="KAJ8421972.1"/>
    <property type="molecule type" value="Genomic_DNA"/>
</dbReference>